<evidence type="ECO:0000313" key="7">
    <source>
        <dbReference type="EMBL" id="MCZ3622628.1"/>
    </source>
</evidence>
<feature type="transmembrane region" description="Helical" evidence="6">
    <location>
        <begin position="307"/>
        <end position="327"/>
    </location>
</feature>
<dbReference type="PANTHER" id="PTHR37693:SF1">
    <property type="entry name" value="INTEGRAL MEMBRANE PROTEIN"/>
    <property type="match status" value="1"/>
</dbReference>
<evidence type="ECO:0000256" key="2">
    <source>
        <dbReference type="ARBA" id="ARBA00022475"/>
    </source>
</evidence>
<keyword evidence="6" id="KW-0443">Lipid metabolism</keyword>
<keyword evidence="6" id="KW-0046">Antibiotic resistance</keyword>
<dbReference type="GO" id="GO:0050071">
    <property type="term" value="F:phosphatidylglycerol lysyltransferase activity"/>
    <property type="evidence" value="ECO:0007669"/>
    <property type="project" value="UniProtKB-EC"/>
</dbReference>
<dbReference type="AlphaFoldDB" id="A0AAW5X051"/>
<comment type="similarity">
    <text evidence="6">Belongs to the LPG synthase family.</text>
</comment>
<dbReference type="Pfam" id="PF03706">
    <property type="entry name" value="LPG_synthase_TM"/>
    <property type="match status" value="1"/>
</dbReference>
<dbReference type="NCBIfam" id="TIGR00374">
    <property type="entry name" value="flippase-like domain"/>
    <property type="match status" value="1"/>
</dbReference>
<evidence type="ECO:0000313" key="8">
    <source>
        <dbReference type="EMBL" id="MCZ9678778.1"/>
    </source>
</evidence>
<keyword evidence="6" id="KW-0808">Transferase</keyword>
<keyword evidence="4 6" id="KW-1133">Transmembrane helix</keyword>
<dbReference type="GO" id="GO:0046677">
    <property type="term" value="P:response to antibiotic"/>
    <property type="evidence" value="ECO:0007669"/>
    <property type="project" value="UniProtKB-KW"/>
</dbReference>
<feature type="transmembrane region" description="Helical" evidence="6">
    <location>
        <begin position="151"/>
        <end position="171"/>
    </location>
</feature>
<dbReference type="PANTHER" id="PTHR37693">
    <property type="entry name" value="PHOSPHATIDYLGLYCEROL LYSYLTRANSFERASE"/>
    <property type="match status" value="1"/>
</dbReference>
<feature type="transmembrane region" description="Helical" evidence="6">
    <location>
        <begin position="264"/>
        <end position="286"/>
    </location>
</feature>
<comment type="function">
    <text evidence="6">Catalyzes the transfer of a lysyl group from L-lysyl-tRNA(Lys) to membrane-bound phosphatidylglycerol (PG), which produces lysylphosphatidylglycerol (LPG), a major component of the bacterial membrane with a positive net charge. LPG synthesis contributes to bacterial virulence as it is involved in the resistance mechanism against cationic antimicrobial peptides (CAMP) produces by the host's immune system (defensins, cathelicidins) and by the competing microorganisms.</text>
</comment>
<sequence>MRRNYFFGFIAVLAISLLVLYWDLSQTNFNALLASSKNINYGFIILILLVILCTYFCEAAILFVLSGKQKFIDLLHFYRVPLIQALFNAITPMATGGQPAQLIALKQMKIEFGSASSLLLMKFIIYQLVVFFAYIWAFLTGHQLLGEMNHFNIIIAISFLIHMSTIIFLLFGMFARNLLKKIGAFIFKLGIRFISAEKVANFQTAFDQQVDEYYRESQRLFQHKKRLIISFILTCIQLTLFYSVPFLTIKALNLSGSWLELVQLNILVVLFMAIVPIPGASGGAELGFQALFKFFVKNSAQLVMGMFIWRFATYFFGMLLGVIAWLIRPKKES</sequence>
<feature type="transmembrane region" description="Helical" evidence="6">
    <location>
        <begin position="5"/>
        <end position="22"/>
    </location>
</feature>
<dbReference type="EMBL" id="JAKHEY010000011">
    <property type="protein sequence ID" value="MCZ9678778.1"/>
    <property type="molecule type" value="Genomic_DNA"/>
</dbReference>
<dbReference type="Proteomes" id="UP001211566">
    <property type="component" value="Unassembled WGS sequence"/>
</dbReference>
<evidence type="ECO:0000313" key="10">
    <source>
        <dbReference type="Proteomes" id="UP001211566"/>
    </source>
</evidence>
<evidence type="ECO:0000256" key="3">
    <source>
        <dbReference type="ARBA" id="ARBA00022692"/>
    </source>
</evidence>
<feature type="transmembrane region" description="Helical" evidence="6">
    <location>
        <begin position="42"/>
        <end position="65"/>
    </location>
</feature>
<feature type="transmembrane region" description="Helical" evidence="6">
    <location>
        <begin position="118"/>
        <end position="139"/>
    </location>
</feature>
<gene>
    <name evidence="6" type="primary">mprF</name>
    <name evidence="7" type="ORF">L2772_07175</name>
    <name evidence="8" type="ORF">L2Z99_06860</name>
</gene>
<evidence type="ECO:0000256" key="4">
    <source>
        <dbReference type="ARBA" id="ARBA00022989"/>
    </source>
</evidence>
<dbReference type="GO" id="GO:0006629">
    <property type="term" value="P:lipid metabolic process"/>
    <property type="evidence" value="ECO:0007669"/>
    <property type="project" value="UniProtKB-KW"/>
</dbReference>
<reference evidence="8" key="1">
    <citation type="submission" date="2022-01" db="EMBL/GenBank/DDBJ databases">
        <title>STING isolate genome collection.</title>
        <authorList>
            <person name="France M."/>
            <person name="Rutt L."/>
            <person name="Humphrys M."/>
            <person name="Ravel J."/>
        </authorList>
    </citation>
    <scope>NUCLEOTIDE SEQUENCE</scope>
    <source>
        <strain evidence="8">C0081E5</strain>
    </source>
</reference>
<name>A0AAW5X051_9LACO</name>
<dbReference type="EC" id="2.3.2.3" evidence="6"/>
<evidence type="ECO:0000256" key="6">
    <source>
        <dbReference type="RuleBase" id="RU363042"/>
    </source>
</evidence>
<comment type="caution">
    <text evidence="8">The sequence shown here is derived from an EMBL/GenBank/DDBJ whole genome shotgun (WGS) entry which is preliminary data.</text>
</comment>
<keyword evidence="3 6" id="KW-0812">Transmembrane</keyword>
<dbReference type="EMBL" id="JAKHPW010000010">
    <property type="protein sequence ID" value="MCZ3622628.1"/>
    <property type="molecule type" value="Genomic_DNA"/>
</dbReference>
<evidence type="ECO:0000313" key="9">
    <source>
        <dbReference type="Proteomes" id="UP001211420"/>
    </source>
</evidence>
<comment type="catalytic activity">
    <reaction evidence="6">
        <text>L-lysyl-tRNA(Lys) + a 1,2-diacyl-sn-glycero-3-phospho-(1'-sn-glycerol) = a 1,2-diacyl-sn-glycero-3-phospho-1'-(3'-O-L-lysyl)-sn-glycerol + tRNA(Lys)</text>
        <dbReference type="Rhea" id="RHEA:10668"/>
        <dbReference type="Rhea" id="RHEA-COMP:9696"/>
        <dbReference type="Rhea" id="RHEA-COMP:9697"/>
        <dbReference type="ChEBI" id="CHEBI:64716"/>
        <dbReference type="ChEBI" id="CHEBI:75792"/>
        <dbReference type="ChEBI" id="CHEBI:78442"/>
        <dbReference type="ChEBI" id="CHEBI:78529"/>
        <dbReference type="EC" id="2.3.2.3"/>
    </reaction>
</comment>
<keyword evidence="5 6" id="KW-0472">Membrane</keyword>
<dbReference type="Proteomes" id="UP001211420">
    <property type="component" value="Unassembled WGS sequence"/>
</dbReference>
<dbReference type="GO" id="GO:0005886">
    <property type="term" value="C:plasma membrane"/>
    <property type="evidence" value="ECO:0007669"/>
    <property type="project" value="UniProtKB-SubCell"/>
</dbReference>
<dbReference type="InterPro" id="IPR022791">
    <property type="entry name" value="L-PG_synthase/AglD"/>
</dbReference>
<reference evidence="7 9" key="2">
    <citation type="submission" date="2022-01" db="EMBL/GenBank/DDBJ databases">
        <title>VMRC isolate genome collection.</title>
        <authorList>
            <person name="France M."/>
            <person name="Rutt L."/>
            <person name="Humphrys M."/>
            <person name="Ravel J."/>
        </authorList>
    </citation>
    <scope>NUCLEOTIDE SEQUENCE [LARGE SCALE GENOMIC DNA]</scope>
    <source>
        <strain evidence="7 9">C0172B4</strain>
    </source>
</reference>
<feature type="transmembrane region" description="Helical" evidence="6">
    <location>
        <begin position="227"/>
        <end position="244"/>
    </location>
</feature>
<proteinExistence type="inferred from homology"/>
<accession>A0AAW5X051</accession>
<dbReference type="RefSeq" id="WP_269254976.1">
    <property type="nucleotide sequence ID" value="NZ_JAKHEY010000011.1"/>
</dbReference>
<organism evidence="8 10">
    <name type="scientific">Lactobacillus mulieris</name>
    <dbReference type="NCBI Taxonomy" id="2508708"/>
    <lineage>
        <taxon>Bacteria</taxon>
        <taxon>Bacillati</taxon>
        <taxon>Bacillota</taxon>
        <taxon>Bacilli</taxon>
        <taxon>Lactobacillales</taxon>
        <taxon>Lactobacillaceae</taxon>
        <taxon>Lactobacillus</taxon>
    </lineage>
</organism>
<comment type="subcellular location">
    <subcellularLocation>
        <location evidence="1 6">Cell membrane</location>
        <topology evidence="1 6">Multi-pass membrane protein</topology>
    </subcellularLocation>
</comment>
<keyword evidence="2" id="KW-1003">Cell membrane</keyword>
<protein>
    <recommendedName>
        <fullName evidence="6">Phosphatidylglycerol lysyltransferase</fullName>
        <ecNumber evidence="6">2.3.2.3</ecNumber>
    </recommendedName>
    <alternativeName>
        <fullName evidence="6">Lysylphosphatidylglycerol synthase</fullName>
    </alternativeName>
</protein>
<evidence type="ECO:0000256" key="5">
    <source>
        <dbReference type="ARBA" id="ARBA00023136"/>
    </source>
</evidence>
<keyword evidence="9" id="KW-1185">Reference proteome</keyword>
<evidence type="ECO:0000256" key="1">
    <source>
        <dbReference type="ARBA" id="ARBA00004651"/>
    </source>
</evidence>